<evidence type="ECO:0000256" key="1">
    <source>
        <dbReference type="SAM" id="Phobius"/>
    </source>
</evidence>
<feature type="signal peptide" evidence="2">
    <location>
        <begin position="1"/>
        <end position="19"/>
    </location>
</feature>
<evidence type="ECO:0000313" key="3">
    <source>
        <dbReference type="EMBL" id="MQQ09756.1"/>
    </source>
</evidence>
<evidence type="ECO:0000256" key="2">
    <source>
        <dbReference type="SAM" id="SignalP"/>
    </source>
</evidence>
<dbReference type="Proteomes" id="UP000444174">
    <property type="component" value="Unassembled WGS sequence"/>
</dbReference>
<keyword evidence="1" id="KW-0812">Transmembrane</keyword>
<feature type="transmembrane region" description="Helical" evidence="1">
    <location>
        <begin position="29"/>
        <end position="49"/>
    </location>
</feature>
<evidence type="ECO:0000313" key="4">
    <source>
        <dbReference type="Proteomes" id="UP000444174"/>
    </source>
</evidence>
<name>A0A843YF86_9RHOB</name>
<keyword evidence="2" id="KW-0732">Signal</keyword>
<accession>A0A843YF86</accession>
<gene>
    <name evidence="3" type="ORF">GFB49_14915</name>
</gene>
<comment type="caution">
    <text evidence="3">The sequence shown here is derived from an EMBL/GenBank/DDBJ whole genome shotgun (WGS) entry which is preliminary data.</text>
</comment>
<keyword evidence="1" id="KW-1133">Transmembrane helix</keyword>
<protein>
    <submittedName>
        <fullName evidence="3">Peptidase M23</fullName>
    </submittedName>
</protein>
<dbReference type="AlphaFoldDB" id="A0A843YF86"/>
<keyword evidence="1" id="KW-0472">Membrane</keyword>
<dbReference type="EMBL" id="WIBF01000010">
    <property type="protein sequence ID" value="MQQ09756.1"/>
    <property type="molecule type" value="Genomic_DNA"/>
</dbReference>
<sequence>MKTLLTVTATLAATAPAWAHEGAHLHPHGTEVTPILVVMVVMASAYFFFRSR</sequence>
<proteinExistence type="predicted"/>
<feature type="chain" id="PRO_5032984369" evidence="2">
    <location>
        <begin position="20"/>
        <end position="52"/>
    </location>
</feature>
<keyword evidence="4" id="KW-1185">Reference proteome</keyword>
<organism evidence="3 4">
    <name type="scientific">Tritonibacter litoralis</name>
    <dbReference type="NCBI Taxonomy" id="2662264"/>
    <lineage>
        <taxon>Bacteria</taxon>
        <taxon>Pseudomonadati</taxon>
        <taxon>Pseudomonadota</taxon>
        <taxon>Alphaproteobacteria</taxon>
        <taxon>Rhodobacterales</taxon>
        <taxon>Paracoccaceae</taxon>
        <taxon>Tritonibacter</taxon>
    </lineage>
</organism>
<dbReference type="RefSeq" id="WP_153216737.1">
    <property type="nucleotide sequence ID" value="NZ_WIBF01000010.1"/>
</dbReference>
<reference evidence="3 4" key="1">
    <citation type="submission" date="2019-10" db="EMBL/GenBank/DDBJ databases">
        <title>Epibacterium sp. nov., isolated from seawater.</title>
        <authorList>
            <person name="Zhang X."/>
            <person name="Li N."/>
        </authorList>
    </citation>
    <scope>NUCLEOTIDE SEQUENCE [LARGE SCALE GENOMIC DNA]</scope>
    <source>
        <strain evidence="3 4">SM1979</strain>
    </source>
</reference>